<evidence type="ECO:0000313" key="2">
    <source>
        <dbReference type="EMBL" id="TGE25885.1"/>
    </source>
</evidence>
<protein>
    <submittedName>
        <fullName evidence="2">Uncharacterized protein</fullName>
    </submittedName>
</protein>
<dbReference type="PANTHER" id="PTHR42754">
    <property type="entry name" value="ENDOGLUCANASE"/>
    <property type="match status" value="1"/>
</dbReference>
<evidence type="ECO:0000313" key="3">
    <source>
        <dbReference type="Proteomes" id="UP000297549"/>
    </source>
</evidence>
<evidence type="ECO:0000256" key="1">
    <source>
        <dbReference type="SAM" id="SignalP"/>
    </source>
</evidence>
<keyword evidence="1" id="KW-0732">Signal</keyword>
<feature type="chain" id="PRO_5021432059" evidence="1">
    <location>
        <begin position="25"/>
        <end position="388"/>
    </location>
</feature>
<dbReference type="EMBL" id="SRLC01000001">
    <property type="protein sequence ID" value="TGE25885.1"/>
    <property type="molecule type" value="Genomic_DNA"/>
</dbReference>
<accession>A0A4Z0Q845</accession>
<comment type="caution">
    <text evidence="2">The sequence shown here is derived from an EMBL/GenBank/DDBJ whole genome shotgun (WGS) entry which is preliminary data.</text>
</comment>
<sequence length="388" mass="40456">MNRVAKLGLLAPLVLLLAAGCSKDGESAAPNTPQPVTFEKPITLRGGPDATATDVVELPDESLFVLAGLLNTPDGSRALGIKLTATGDTVWTKRYKFGSNATFVMAYGCNAVATVDGQVVMAGFNFTTATNAVVEKLNSTTGAVLWSTVLPPTQSPLICKVIPTADGGFLAITTGSQNGRFVVHKLSATGALTTSTLHPGDVATEIRPTADGNFIVSGVNSFYDLNEPFLTKITPQGTALWRQVYAGISLGATNSVVQTPDGGYALASGSGNDAYSPIQLLRTNANGQQPVLSTVATDIKGYINRLELGPDNNLILAGVQAEKTGGYSLLHPLLLRLSPTGTELTRKAQPTVSGYVASVAKARNGTLVFHSTETNKLVVKRTKADLGL</sequence>
<feature type="signal peptide" evidence="1">
    <location>
        <begin position="1"/>
        <end position="24"/>
    </location>
</feature>
<dbReference type="InterPro" id="IPR015943">
    <property type="entry name" value="WD40/YVTN_repeat-like_dom_sf"/>
</dbReference>
<dbReference type="RefSeq" id="WP_135463462.1">
    <property type="nucleotide sequence ID" value="NZ_SRLC01000001.1"/>
</dbReference>
<dbReference type="SUPFAM" id="SSF50998">
    <property type="entry name" value="Quinoprotein alcohol dehydrogenase-like"/>
    <property type="match status" value="1"/>
</dbReference>
<organism evidence="2 3">
    <name type="scientific">Hymenobacter aquaticus</name>
    <dbReference type="NCBI Taxonomy" id="1867101"/>
    <lineage>
        <taxon>Bacteria</taxon>
        <taxon>Pseudomonadati</taxon>
        <taxon>Bacteroidota</taxon>
        <taxon>Cytophagia</taxon>
        <taxon>Cytophagales</taxon>
        <taxon>Hymenobacteraceae</taxon>
        <taxon>Hymenobacter</taxon>
    </lineage>
</organism>
<gene>
    <name evidence="2" type="ORF">E5K00_12060</name>
</gene>
<dbReference type="AlphaFoldDB" id="A0A4Z0Q845"/>
<dbReference type="InterPro" id="IPR011047">
    <property type="entry name" value="Quinoprotein_ADH-like_sf"/>
</dbReference>
<name>A0A4Z0Q845_9BACT</name>
<dbReference type="PROSITE" id="PS51257">
    <property type="entry name" value="PROKAR_LIPOPROTEIN"/>
    <property type="match status" value="1"/>
</dbReference>
<dbReference type="Gene3D" id="2.130.10.10">
    <property type="entry name" value="YVTN repeat-like/Quinoprotein amine dehydrogenase"/>
    <property type="match status" value="1"/>
</dbReference>
<dbReference type="Proteomes" id="UP000297549">
    <property type="component" value="Unassembled WGS sequence"/>
</dbReference>
<dbReference type="OrthoDB" id="1523346at2"/>
<keyword evidence="3" id="KW-1185">Reference proteome</keyword>
<reference evidence="2 3" key="1">
    <citation type="submission" date="2019-04" db="EMBL/GenBank/DDBJ databases">
        <authorList>
            <person name="Feng G."/>
            <person name="Zhang J."/>
            <person name="Zhu H."/>
        </authorList>
    </citation>
    <scope>NUCLEOTIDE SEQUENCE [LARGE SCALE GENOMIC DNA]</scope>
    <source>
        <strain evidence="2 3">JCM 31653</strain>
    </source>
</reference>
<dbReference type="PANTHER" id="PTHR42754:SF1">
    <property type="entry name" value="LIPOPROTEIN"/>
    <property type="match status" value="1"/>
</dbReference>
<proteinExistence type="predicted"/>